<dbReference type="SMART" id="SM00642">
    <property type="entry name" value="Aamy"/>
    <property type="match status" value="1"/>
</dbReference>
<comment type="caution">
    <text evidence="4">The sequence shown here is derived from an EMBL/GenBank/DDBJ whole genome shotgun (WGS) entry which is preliminary data.</text>
</comment>
<keyword evidence="2 4" id="KW-0326">Glycosidase</keyword>
<name>A0ABS4GFI5_9FIRM</name>
<dbReference type="InterPro" id="IPR045857">
    <property type="entry name" value="O16G_dom_2"/>
</dbReference>
<dbReference type="Pfam" id="PF00128">
    <property type="entry name" value="Alpha-amylase"/>
    <property type="match status" value="1"/>
</dbReference>
<accession>A0ABS4GFI5</accession>
<sequence length="607" mass="71077">MIIFDSKSELFRYPQGAVKENEKITLRIYIKRDFLCIPKLIIEKREDFNKYPYKSLILEWISTEKNYDIYGTEFCIEEFGNYFYSFEFENSNNIKPYTKLNELLIFKEDYTTPEWIKGDIIYHIFVDRFYKNHTNEKNDDIIIRNDWGGIPYYKPNENGEILNNDFFGGNINGIIYKLPYLHSLGVTVIYLSPIFEAHSNHKYDTGDYLKIDPLFGSEDDFINLCKSAEDYGISIILDGVFSHTGDDSVYFNKYDNYKSVGAYQSKDSEFFEWYTFNNWSEDYNCWWNIKTLPTLNKTNQSYINFIVGEEGILKYWLKRGARGYRLDVADELQNEFLNQLRQSVKSEKSDAVIIGEVWEDASNKFSYDKLKEYFCGNQLDSVTNYPLRTAIIYYLKNKDCTKLYEVMNMISEKYPAQSMHCLMNILGTHDTVRIITQLGSETTPDNKNDMAISKLSNKELSNGIKLLKIASLLQMTLPGVPCIYYGDEVGIEGWKDPFNRRCFPWGKENNEILSHYKLLSKLRKSSPVFIDGKYKCISHDTSIFIFERYNEKEKTIIGINLSNKPIILNSMEKIKNYSTMQIGNEFIIKENSYIILCSGNSKKTKLT</sequence>
<evidence type="ECO:0000313" key="5">
    <source>
        <dbReference type="Proteomes" id="UP001519342"/>
    </source>
</evidence>
<dbReference type="Gene3D" id="3.20.20.80">
    <property type="entry name" value="Glycosidases"/>
    <property type="match status" value="1"/>
</dbReference>
<dbReference type="InterPro" id="IPR006047">
    <property type="entry name" value="GH13_cat_dom"/>
</dbReference>
<evidence type="ECO:0000259" key="3">
    <source>
        <dbReference type="SMART" id="SM00642"/>
    </source>
</evidence>
<keyword evidence="1" id="KW-0378">Hydrolase</keyword>
<gene>
    <name evidence="4" type="ORF">J2Z76_002315</name>
</gene>
<protein>
    <submittedName>
        <fullName evidence="4">Glycosidase</fullName>
    </submittedName>
</protein>
<dbReference type="PANTHER" id="PTHR10357:SF210">
    <property type="entry name" value="MALTODEXTRIN GLUCOSIDASE"/>
    <property type="match status" value="1"/>
</dbReference>
<dbReference type="Proteomes" id="UP001519342">
    <property type="component" value="Unassembled WGS sequence"/>
</dbReference>
<dbReference type="Gene3D" id="3.90.400.10">
    <property type="entry name" value="Oligo-1,6-glucosidase, Domain 2"/>
    <property type="match status" value="1"/>
</dbReference>
<reference evidence="4 5" key="1">
    <citation type="submission" date="2021-03" db="EMBL/GenBank/DDBJ databases">
        <title>Genomic Encyclopedia of Type Strains, Phase IV (KMG-IV): sequencing the most valuable type-strain genomes for metagenomic binning, comparative biology and taxonomic classification.</title>
        <authorList>
            <person name="Goeker M."/>
        </authorList>
    </citation>
    <scope>NUCLEOTIDE SEQUENCE [LARGE SCALE GENOMIC DNA]</scope>
    <source>
        <strain evidence="4 5">DSM 24004</strain>
    </source>
</reference>
<dbReference type="EMBL" id="JAGGKS010000006">
    <property type="protein sequence ID" value="MBP1926450.1"/>
    <property type="molecule type" value="Genomic_DNA"/>
</dbReference>
<dbReference type="GO" id="GO:0016798">
    <property type="term" value="F:hydrolase activity, acting on glycosyl bonds"/>
    <property type="evidence" value="ECO:0007669"/>
    <property type="project" value="UniProtKB-KW"/>
</dbReference>
<proteinExistence type="predicted"/>
<dbReference type="SUPFAM" id="SSF51445">
    <property type="entry name" value="(Trans)glycosidases"/>
    <property type="match status" value="1"/>
</dbReference>
<dbReference type="InterPro" id="IPR017853">
    <property type="entry name" value="GH"/>
</dbReference>
<keyword evidence="5" id="KW-1185">Reference proteome</keyword>
<evidence type="ECO:0000313" key="4">
    <source>
        <dbReference type="EMBL" id="MBP1926450.1"/>
    </source>
</evidence>
<feature type="domain" description="Glycosyl hydrolase family 13 catalytic" evidence="3">
    <location>
        <begin position="123"/>
        <end position="523"/>
    </location>
</feature>
<dbReference type="RefSeq" id="WP_209512181.1">
    <property type="nucleotide sequence ID" value="NZ_JAGGKS010000006.1"/>
</dbReference>
<evidence type="ECO:0000256" key="1">
    <source>
        <dbReference type="ARBA" id="ARBA00022801"/>
    </source>
</evidence>
<organism evidence="4 5">
    <name type="scientific">Sedimentibacter acidaminivorans</name>
    <dbReference type="NCBI Taxonomy" id="913099"/>
    <lineage>
        <taxon>Bacteria</taxon>
        <taxon>Bacillati</taxon>
        <taxon>Bacillota</taxon>
        <taxon>Tissierellia</taxon>
        <taxon>Sedimentibacter</taxon>
    </lineage>
</organism>
<evidence type="ECO:0000256" key="2">
    <source>
        <dbReference type="ARBA" id="ARBA00023295"/>
    </source>
</evidence>
<dbReference type="CDD" id="cd11338">
    <property type="entry name" value="AmyAc_CMD"/>
    <property type="match status" value="1"/>
</dbReference>
<dbReference type="PANTHER" id="PTHR10357">
    <property type="entry name" value="ALPHA-AMYLASE FAMILY MEMBER"/>
    <property type="match status" value="1"/>
</dbReference>